<accession>A0ABS8YK08</accession>
<feature type="chain" id="PRO_5046623492" evidence="2">
    <location>
        <begin position="30"/>
        <end position="546"/>
    </location>
</feature>
<sequence>MITSKRIGRLLLIVGLMFSLMMPVSSVLAEGPSDPAPVLQPVGAPNGKTVLFDNAHGQTAGAADWVIDGAFSDFASALAKEGYHVKELRKKEPIALNDLENADVFVIPEANIPFKTSEQQAMAQYVHNGGSIFFIADHYNADRNKNRWDASEVFNGYRRGAWQDPTAGMSAEERQSAAMQNVSSSDWLADNFGIRIRYNALGDINSDYIVPSPQAFGITENVKTVTMHAGSTLAITDPAKAKGIVYIAATNKAWPNAVDQGVYNGGGLAEGPYVAVAKAGLGKAAVIGDSSPVEDSTPKYLREENGAAKKTYDGFYERDNDNLLVNIVNWLSVKESYTSLSQVPGLTLDQPTALLAQESPQSSVEPKPEPWASPASGYKWWDSSTFKQGSYGYDSSSPGEPPTGDGEGFESGSKGAYAAGTVTLDSGLWLFDNALIGDLPNDKKNGAKSARIRAAGFIAMNDDVEGAESVTLQHANFGNDTGAVWKLQKSTDGGSTWSDVGESYNSGASLADKTIEVNETGAVRFKIVVAGVSGKRINIDNFQINR</sequence>
<evidence type="ECO:0000256" key="2">
    <source>
        <dbReference type="SAM" id="SignalP"/>
    </source>
</evidence>
<protein>
    <submittedName>
        <fullName evidence="3">GldG family protein</fullName>
    </submittedName>
</protein>
<dbReference type="InterPro" id="IPR039975">
    <property type="entry name" value="IFT52"/>
</dbReference>
<dbReference type="Proteomes" id="UP001199916">
    <property type="component" value="Unassembled WGS sequence"/>
</dbReference>
<gene>
    <name evidence="3" type="ORF">LQV63_22905</name>
</gene>
<dbReference type="Gene3D" id="3.40.50.880">
    <property type="match status" value="1"/>
</dbReference>
<dbReference type="SUPFAM" id="SSF52317">
    <property type="entry name" value="Class I glutamine amidotransferase-like"/>
    <property type="match status" value="1"/>
</dbReference>
<comment type="caution">
    <text evidence="3">The sequence shown here is derived from an EMBL/GenBank/DDBJ whole genome shotgun (WGS) entry which is preliminary data.</text>
</comment>
<keyword evidence="4" id="KW-1185">Reference proteome</keyword>
<evidence type="ECO:0000313" key="4">
    <source>
        <dbReference type="Proteomes" id="UP001199916"/>
    </source>
</evidence>
<name>A0ABS8YK08_9BACL</name>
<keyword evidence="2" id="KW-0732">Signal</keyword>
<proteinExistence type="predicted"/>
<organism evidence="3 4">
    <name type="scientific">Paenibacillus profundus</name>
    <dbReference type="NCBI Taxonomy" id="1173085"/>
    <lineage>
        <taxon>Bacteria</taxon>
        <taxon>Bacillati</taxon>
        <taxon>Bacillota</taxon>
        <taxon>Bacilli</taxon>
        <taxon>Bacillales</taxon>
        <taxon>Paenibacillaceae</taxon>
        <taxon>Paenibacillus</taxon>
    </lineage>
</organism>
<evidence type="ECO:0000313" key="3">
    <source>
        <dbReference type="EMBL" id="MCE5172136.1"/>
    </source>
</evidence>
<feature type="signal peptide" evidence="2">
    <location>
        <begin position="1"/>
        <end position="29"/>
    </location>
</feature>
<feature type="region of interest" description="Disordered" evidence="1">
    <location>
        <begin position="391"/>
        <end position="412"/>
    </location>
</feature>
<dbReference type="InterPro" id="IPR029062">
    <property type="entry name" value="Class_I_gatase-like"/>
</dbReference>
<reference evidence="3 4" key="1">
    <citation type="submission" date="2021-11" db="EMBL/GenBank/DDBJ databases">
        <title>Draft genome sequence of Paenibacillus profundus YoMME, a new Gram-positive bacteria with exoelectrogenic properties.</title>
        <authorList>
            <person name="Hubenova Y."/>
            <person name="Hubenova E."/>
            <person name="Manasiev Y."/>
            <person name="Peykov S."/>
            <person name="Mitov M."/>
        </authorList>
    </citation>
    <scope>NUCLEOTIDE SEQUENCE [LARGE SCALE GENOMIC DNA]</scope>
    <source>
        <strain evidence="3 4">YoMME</strain>
    </source>
</reference>
<evidence type="ECO:0000256" key="1">
    <source>
        <dbReference type="SAM" id="MobiDB-lite"/>
    </source>
</evidence>
<dbReference type="PANTHER" id="PTHR12969">
    <property type="entry name" value="NGD5/OSM-6/IFT52"/>
    <property type="match status" value="1"/>
</dbReference>
<dbReference type="PANTHER" id="PTHR12969:SF7">
    <property type="entry name" value="INTRAFLAGELLAR TRANSPORT PROTEIN 52 HOMOLOG"/>
    <property type="match status" value="1"/>
</dbReference>
<dbReference type="EMBL" id="JAJNBZ010000024">
    <property type="protein sequence ID" value="MCE5172136.1"/>
    <property type="molecule type" value="Genomic_DNA"/>
</dbReference>